<dbReference type="Proteomes" id="UP000054538">
    <property type="component" value="Unassembled WGS sequence"/>
</dbReference>
<dbReference type="GO" id="GO:0034727">
    <property type="term" value="P:piecemeal microautophagy of the nucleus"/>
    <property type="evidence" value="ECO:0007669"/>
    <property type="project" value="TreeGrafter"/>
</dbReference>
<dbReference type="GO" id="GO:0061723">
    <property type="term" value="P:glycophagy"/>
    <property type="evidence" value="ECO:0007669"/>
    <property type="project" value="TreeGrafter"/>
</dbReference>
<reference evidence="14 15" key="1">
    <citation type="submission" date="2014-04" db="EMBL/GenBank/DDBJ databases">
        <authorList>
            <consortium name="DOE Joint Genome Institute"/>
            <person name="Kuo A."/>
            <person name="Kohler A."/>
            <person name="Jargeat P."/>
            <person name="Nagy L.G."/>
            <person name="Floudas D."/>
            <person name="Copeland A."/>
            <person name="Barry K.W."/>
            <person name="Cichocki N."/>
            <person name="Veneault-Fourrey C."/>
            <person name="LaButti K."/>
            <person name="Lindquist E.A."/>
            <person name="Lipzen A."/>
            <person name="Lundell T."/>
            <person name="Morin E."/>
            <person name="Murat C."/>
            <person name="Sun H."/>
            <person name="Tunlid A."/>
            <person name="Henrissat B."/>
            <person name="Grigoriev I.V."/>
            <person name="Hibbett D.S."/>
            <person name="Martin F."/>
            <person name="Nordberg H.P."/>
            <person name="Cantor M.N."/>
            <person name="Hua S.X."/>
        </authorList>
    </citation>
    <scope>NUCLEOTIDE SEQUENCE [LARGE SCALE GENOMIC DNA]</scope>
    <source>
        <strain evidence="14 15">Ve08.2h10</strain>
    </source>
</reference>
<comment type="catalytic activity">
    <reaction evidence="11">
        <text>a 1,2-diacyl-sn-glycero-3-phosphoethanolamine(in) = a 1,2-diacyl-sn-glycero-3-phosphoethanolamine(out)</text>
        <dbReference type="Rhea" id="RHEA:38895"/>
        <dbReference type="ChEBI" id="CHEBI:64612"/>
    </reaction>
</comment>
<evidence type="ECO:0000256" key="3">
    <source>
        <dbReference type="ARBA" id="ARBA00009714"/>
    </source>
</evidence>
<gene>
    <name evidence="14" type="ORF">PAXRUDRAFT_138716</name>
</gene>
<evidence type="ECO:0000256" key="11">
    <source>
        <dbReference type="ARBA" id="ARBA00024615"/>
    </source>
</evidence>
<dbReference type="OrthoDB" id="18982at2759"/>
<feature type="region of interest" description="Disordered" evidence="13">
    <location>
        <begin position="156"/>
        <end position="182"/>
    </location>
</feature>
<proteinExistence type="inferred from homology"/>
<dbReference type="GO" id="GO:0043495">
    <property type="term" value="F:protein-membrane adaptor activity"/>
    <property type="evidence" value="ECO:0007669"/>
    <property type="project" value="TreeGrafter"/>
</dbReference>
<dbReference type="EMBL" id="KN824992">
    <property type="protein sequence ID" value="KIK96324.1"/>
    <property type="molecule type" value="Genomic_DNA"/>
</dbReference>
<dbReference type="HOGENOM" id="CLU_000795_0_0_1"/>
<feature type="compositionally biased region" description="Basic and acidic residues" evidence="13">
    <location>
        <begin position="806"/>
        <end position="825"/>
    </location>
</feature>
<evidence type="ECO:0000256" key="1">
    <source>
        <dbReference type="ARBA" id="ARBA00004406"/>
    </source>
</evidence>
<feature type="region of interest" description="Disordered" evidence="13">
    <location>
        <begin position="256"/>
        <end position="283"/>
    </location>
</feature>
<dbReference type="GO" id="GO:0000045">
    <property type="term" value="P:autophagosome assembly"/>
    <property type="evidence" value="ECO:0007669"/>
    <property type="project" value="TreeGrafter"/>
</dbReference>
<evidence type="ECO:0000313" key="14">
    <source>
        <dbReference type="EMBL" id="KIK96324.1"/>
    </source>
</evidence>
<dbReference type="GO" id="GO:0061908">
    <property type="term" value="C:phagophore"/>
    <property type="evidence" value="ECO:0007669"/>
    <property type="project" value="TreeGrafter"/>
</dbReference>
<dbReference type="PANTHER" id="PTHR13190">
    <property type="entry name" value="AUTOPHAGY-RELATED 2, ISOFORM A"/>
    <property type="match status" value="1"/>
</dbReference>
<evidence type="ECO:0000256" key="9">
    <source>
        <dbReference type="ARBA" id="ARBA00023136"/>
    </source>
</evidence>
<keyword evidence="15" id="KW-1185">Reference proteome</keyword>
<comment type="catalytic activity">
    <reaction evidence="12">
        <text>a 1,2-diacyl-sn-glycero-3-phosphocholine(in) = a 1,2-diacyl-sn-glycero-3-phosphocholine(out)</text>
        <dbReference type="Rhea" id="RHEA:38571"/>
        <dbReference type="ChEBI" id="CHEBI:57643"/>
    </reaction>
</comment>
<evidence type="ECO:0000256" key="4">
    <source>
        <dbReference type="ARBA" id="ARBA00018070"/>
    </source>
</evidence>
<feature type="compositionally biased region" description="Low complexity" evidence="13">
    <location>
        <begin position="312"/>
        <end position="324"/>
    </location>
</feature>
<organism evidence="14 15">
    <name type="scientific">Paxillus rubicundulus Ve08.2h10</name>
    <dbReference type="NCBI Taxonomy" id="930991"/>
    <lineage>
        <taxon>Eukaryota</taxon>
        <taxon>Fungi</taxon>
        <taxon>Dikarya</taxon>
        <taxon>Basidiomycota</taxon>
        <taxon>Agaricomycotina</taxon>
        <taxon>Agaricomycetes</taxon>
        <taxon>Agaricomycetidae</taxon>
        <taxon>Boletales</taxon>
        <taxon>Paxilineae</taxon>
        <taxon>Paxillaceae</taxon>
        <taxon>Paxillus</taxon>
    </lineage>
</organism>
<evidence type="ECO:0000256" key="13">
    <source>
        <dbReference type="SAM" id="MobiDB-lite"/>
    </source>
</evidence>
<dbReference type="GO" id="GO:0032266">
    <property type="term" value="F:phosphatidylinositol-3-phosphate binding"/>
    <property type="evidence" value="ECO:0007669"/>
    <property type="project" value="TreeGrafter"/>
</dbReference>
<evidence type="ECO:0000256" key="7">
    <source>
        <dbReference type="ARBA" id="ARBA00023006"/>
    </source>
</evidence>
<feature type="region of interest" description="Disordered" evidence="13">
    <location>
        <begin position="312"/>
        <end position="352"/>
    </location>
</feature>
<feature type="compositionally biased region" description="Low complexity" evidence="13">
    <location>
        <begin position="336"/>
        <end position="346"/>
    </location>
</feature>
<evidence type="ECO:0000256" key="10">
    <source>
        <dbReference type="ARBA" id="ARBA00024479"/>
    </source>
</evidence>
<evidence type="ECO:0000256" key="8">
    <source>
        <dbReference type="ARBA" id="ARBA00023055"/>
    </source>
</evidence>
<evidence type="ECO:0000256" key="6">
    <source>
        <dbReference type="ARBA" id="ARBA00022824"/>
    </source>
</evidence>
<keyword evidence="9" id="KW-0472">Membrane</keyword>
<dbReference type="GO" id="GO:0034045">
    <property type="term" value="C:phagophore assembly site membrane"/>
    <property type="evidence" value="ECO:0007669"/>
    <property type="project" value="UniProtKB-SubCell"/>
</dbReference>
<dbReference type="PANTHER" id="PTHR13190:SF1">
    <property type="entry name" value="AUTOPHAGY-RELATED 2, ISOFORM A"/>
    <property type="match status" value="1"/>
</dbReference>
<reference evidence="15" key="2">
    <citation type="submission" date="2015-01" db="EMBL/GenBank/DDBJ databases">
        <title>Evolutionary Origins and Diversification of the Mycorrhizal Mutualists.</title>
        <authorList>
            <consortium name="DOE Joint Genome Institute"/>
            <consortium name="Mycorrhizal Genomics Consortium"/>
            <person name="Kohler A."/>
            <person name="Kuo A."/>
            <person name="Nagy L.G."/>
            <person name="Floudas D."/>
            <person name="Copeland A."/>
            <person name="Barry K.W."/>
            <person name="Cichocki N."/>
            <person name="Veneault-Fourrey C."/>
            <person name="LaButti K."/>
            <person name="Lindquist E.A."/>
            <person name="Lipzen A."/>
            <person name="Lundell T."/>
            <person name="Morin E."/>
            <person name="Murat C."/>
            <person name="Riley R."/>
            <person name="Ohm R."/>
            <person name="Sun H."/>
            <person name="Tunlid A."/>
            <person name="Henrissat B."/>
            <person name="Grigoriev I.V."/>
            <person name="Hibbett D.S."/>
            <person name="Martin F."/>
        </authorList>
    </citation>
    <scope>NUCLEOTIDE SEQUENCE [LARGE SCALE GENOMIC DNA]</scope>
    <source>
        <strain evidence="15">Ve08.2h10</strain>
    </source>
</reference>
<feature type="compositionally biased region" description="Polar residues" evidence="13">
    <location>
        <begin position="1650"/>
        <end position="1659"/>
    </location>
</feature>
<evidence type="ECO:0000256" key="5">
    <source>
        <dbReference type="ARBA" id="ARBA00022448"/>
    </source>
</evidence>
<protein>
    <recommendedName>
        <fullName evidence="4">Autophagy-related protein 2</fullName>
    </recommendedName>
</protein>
<comment type="subcellular location">
    <subcellularLocation>
        <location evidence="1">Endoplasmic reticulum membrane</location>
        <topology evidence="1">Peripheral membrane protein</topology>
    </subcellularLocation>
    <subcellularLocation>
        <location evidence="2">Preautophagosomal structure membrane</location>
        <topology evidence="2">Peripheral membrane protein</topology>
    </subcellularLocation>
</comment>
<feature type="region of interest" description="Disordered" evidence="13">
    <location>
        <begin position="806"/>
        <end position="841"/>
    </location>
</feature>
<dbReference type="InterPro" id="IPR026849">
    <property type="entry name" value="ATG2"/>
</dbReference>
<dbReference type="GO" id="GO:0006869">
    <property type="term" value="P:lipid transport"/>
    <property type="evidence" value="ECO:0007669"/>
    <property type="project" value="UniProtKB-KW"/>
</dbReference>
<dbReference type="GO" id="GO:0000422">
    <property type="term" value="P:autophagy of mitochondrion"/>
    <property type="evidence" value="ECO:0007669"/>
    <property type="project" value="TreeGrafter"/>
</dbReference>
<name>A0A0D0E4V3_9AGAM</name>
<evidence type="ECO:0000313" key="15">
    <source>
        <dbReference type="Proteomes" id="UP000054538"/>
    </source>
</evidence>
<keyword evidence="5" id="KW-0813">Transport</keyword>
<comment type="catalytic activity">
    <reaction evidence="10">
        <text>a 1,2-diacyl-sn-glycero-3-phospho-L-serine(in) = a 1,2-diacyl-sn-glycero-3-phospho-L-serine(out)</text>
        <dbReference type="Rhea" id="RHEA:38663"/>
        <dbReference type="ChEBI" id="CHEBI:57262"/>
    </reaction>
</comment>
<comment type="similarity">
    <text evidence="3">Belongs to the ATG2 family.</text>
</comment>
<keyword evidence="6" id="KW-0256">Endoplasmic reticulum</keyword>
<evidence type="ECO:0000256" key="2">
    <source>
        <dbReference type="ARBA" id="ARBA00004623"/>
    </source>
</evidence>
<dbReference type="InParanoid" id="A0A0D0E4V3"/>
<evidence type="ECO:0000256" key="12">
    <source>
        <dbReference type="ARBA" id="ARBA00024631"/>
    </source>
</evidence>
<dbReference type="GO" id="GO:0061709">
    <property type="term" value="P:reticulophagy"/>
    <property type="evidence" value="ECO:0007669"/>
    <property type="project" value="TreeGrafter"/>
</dbReference>
<sequence>MTSWYSSWFSGLPTFDFAVPSGIQRRFFSFILKRSLGRFLKPGQLDLHQIDSQLGSGTVQVKDLELDTQAINQLLAGLPFHLHDGFISGVTALVPFPNPLTSKVGLHAQSLNLTLHVTPEKQISSSSSSPFHNSSNLADSVTSVAESFIHDELTPREEATFRHSLRPSTGPPPPVDETDNLPGGFNPFVHNLHDEEAHGETYGDENPVGVSVFATLIERLLARFEFSAMDTKVTVVHPGRSSFTISIPEISYRTDVKESPLPQSPPDGKLQPISTGPEGSEYQGQVRTVSISGLKVTSRDLRFIVSSATTTASTLSPASPSSPRHSPRSHRGPFVNLSSRNSSSSSLDEETELMMSHSIAMLPPRLPSPASSVSSSMYRSAISTTNAQSISEPTFARLRPGAQGAESSGRVRPSPRISIPQQEAVEDVILSFCSKPLVIRLQTPSPRVVPHEQAPQGGAAPLKGAGPNPIREPPECEVLQLSVIVGTLACAFRSCHLRMLLDMVDACLLNLPTPPPAPRKEGLSKPPSSALRLEANITSRAVVIIVLSEPPKGEAFSFNTCFDHPLVPPRLPCTYVRLFLDNLSASLQLSGPSPDTSPSRARQTESSSQVAPSAAGKVVISEVSVFAFHSVSSLDDQQIAAPILITDHYLPISHTVRRHRPSLTSEKPGDVKLPLFNVVDWTEAKFQGGSAKLLTWRSRSRAISRNRDKMCSPSQIPRDLPASPNPFLASPLPEEVDRWQPPPAIEFFCQSGPTNTSKTSTWSVDIKIAPLHLFLDLGMIFNENVLMPFVDDITSAAMFAPRNQARETNVEGDQSRRNQDPGELSKDDEDDEADLRSRHISPRAWEREQERKRFEKRILEDLNLGMDYRTEGTTIPKASPIVRKRKTRMPSEPSLRVTLSCSMIRVEARCLPPPNRPPRSGCLLLDLRGLTISNNPAPIKPSLRFSEGMRSPPSHSNPTVPRVVLSARLQEILIGYSSVDENLARAFLTLGSLPMNEGEPNASALLATEPVSDLLPLSLVLGRSNIAKEVHSTPLNRLSLTVDVPLVNFVLDKVVFDGLHYWADDVAQLIERCLAFQDSAAATLPSRHPSLIGSRFFAQSRRSDTPSTDDSTIEAYSTHQVKSSSSETVVKLSVTEGRLIVPRDGESHSTRPFDISVLDVDALLELKPDGKEETVVSAGVMDFRITDTSNDGNYVPLLALSTPRSLSSAPRPMVKTRIISLAVPETTAKESRITLSLWGFTIYAPPDLRFASDLVAFAKAPPGVFESVVPSERTRLAVAVVDVSVHVRAPEYSGAAVLHLGEANFSTELVGNSCESAFKFGVSSLHFLLIDSIQDAMESAETPRAPVGHGVGLWKTSGYALVAEVAHWQLAFRADSSVVPPNIGVVIDRIDVRVHLCADTIGALAGLITNLTSSSKNNANEQPPRVLPKVHTLGGDGDHDMTASLDEQAFKIVPEVGSVADMIRDDLPANLDYLDASFGTAAGLRELRDDDLEDFDTEEQSRRTTPVAGEIGIVSKVGGETIRILRPFAFVEHYFDTIPSNTATGSDSPSDTTLRVQIHNSDIVLFLHDGFDWPRTRKIIEKEVKEMRKKLARIRQLVATGQTQEPIDEETSATLFNSFHIGLEQDLENMDPDALIAAIDDELDEDTEIGSQSSWQSLHPASPGRPPIPSTRVHGKRLTRSRGPSIEIRLSGLNTEIENYRPGETLVSRTLVLVRDLEILDHIKTSTWKKFLTDLRSDSRGNVRETDSNMARIELLSVRPSPSHLAEEARLRAKILPLRLYVDQDALDFFKKFFAFKDPDSHPVSEEGEEKEEIYFQHAEVFPVDIKLDYKPRRVDYRALREGKTIELMNFFHFDAAEMTLRHLTLHGITGWSRFFDTLNDLWTPDVKATQLVDVISGVAPIRSFVNVGSGVVDLVLLPIAQYKKDGRIVRGVQKGTKAFMQSTAMEAIKLGARLATGTQVILEQAESVLGGQFKDSITAETLQISYENEDEEGSDDDLISRYAAQPSGVTEGVQSAYRSLQKNMHSAAQTILAVPMEVYERSGDEGAVRAVVRAVPIAVLKPMIGASEAIGKTLMGLHNTLDPTIRHENEAKYKHR</sequence>
<keyword evidence="8" id="KW-0445">Lipid transport</keyword>
<dbReference type="Pfam" id="PF13329">
    <property type="entry name" value="ATG2_CAD"/>
    <property type="match status" value="1"/>
</dbReference>
<dbReference type="STRING" id="930991.A0A0D0E4V3"/>
<feature type="region of interest" description="Disordered" evidence="13">
    <location>
        <begin position="448"/>
        <end position="468"/>
    </location>
</feature>
<feature type="region of interest" description="Disordered" evidence="13">
    <location>
        <begin position="589"/>
        <end position="611"/>
    </location>
</feature>
<accession>A0A0D0E4V3</accession>
<feature type="region of interest" description="Disordered" evidence="13">
    <location>
        <begin position="1648"/>
        <end position="1679"/>
    </location>
</feature>
<dbReference type="GO" id="GO:0005789">
    <property type="term" value="C:endoplasmic reticulum membrane"/>
    <property type="evidence" value="ECO:0007669"/>
    <property type="project" value="UniProtKB-SubCell"/>
</dbReference>
<keyword evidence="7" id="KW-0072">Autophagy</keyword>